<dbReference type="AlphaFoldDB" id="A0A9D9ESM9"/>
<organism evidence="2 3">
    <name type="scientific">Candidatus Cryptobacteroides intestinavium</name>
    <dbReference type="NCBI Taxonomy" id="2840766"/>
    <lineage>
        <taxon>Bacteria</taxon>
        <taxon>Pseudomonadati</taxon>
        <taxon>Bacteroidota</taxon>
        <taxon>Bacteroidia</taxon>
        <taxon>Bacteroidales</taxon>
        <taxon>Candidatus Cryptobacteroides</taxon>
    </lineage>
</organism>
<feature type="domain" description="Thioredoxin" evidence="1">
    <location>
        <begin position="191"/>
        <end position="332"/>
    </location>
</feature>
<dbReference type="SUPFAM" id="SSF52833">
    <property type="entry name" value="Thioredoxin-like"/>
    <property type="match status" value="1"/>
</dbReference>
<dbReference type="PROSITE" id="PS51257">
    <property type="entry name" value="PROKAR_LIPOPROTEIN"/>
    <property type="match status" value="1"/>
</dbReference>
<name>A0A9D9ESM9_9BACT</name>
<evidence type="ECO:0000313" key="3">
    <source>
        <dbReference type="Proteomes" id="UP000823661"/>
    </source>
</evidence>
<gene>
    <name evidence="2" type="ORF">IAC06_08115</name>
</gene>
<accession>A0A9D9ESM9</accession>
<dbReference type="InterPro" id="IPR013766">
    <property type="entry name" value="Thioredoxin_domain"/>
</dbReference>
<protein>
    <submittedName>
        <fullName evidence="2">DUF5106 domain-containing protein</fullName>
    </submittedName>
</protein>
<sequence>MKAGISDGNRLSLWLAVIVCISGLMSASGCGQRKAGESVPREFPVAEVPGIYAGDQAGAFEYLAEHFWDDFTDTSSAYPCDTSLVNGVKKEDVEQAFADFTGVLQTVDFQLAKKSVAVLFDKAAACEEADTSSNVMETITGLVERYLYDPNSPLRNEDLYAVYARKLSGYPGIPEEKRAVYEYDVKMCALNSIGSPAADFIFSDAAGHVMSLYDIDAEYTLLFFSNPGCHACEGIIKVLSEQLSASALIASGRLAVVNVYIDEDLTAWYDYMSIYPEDWYNGYDPNGIIRSDVLYNVRAIPSLYILDRDKTVLMKDAPDQRVFSFLASMADV</sequence>
<dbReference type="Proteomes" id="UP000823661">
    <property type="component" value="Unassembled WGS sequence"/>
</dbReference>
<evidence type="ECO:0000313" key="2">
    <source>
        <dbReference type="EMBL" id="MBO8452824.1"/>
    </source>
</evidence>
<dbReference type="Gene3D" id="3.40.30.10">
    <property type="entry name" value="Glutaredoxin"/>
    <property type="match status" value="1"/>
</dbReference>
<dbReference type="Pfam" id="PF17127">
    <property type="entry name" value="DUF5106"/>
    <property type="match status" value="1"/>
</dbReference>
<evidence type="ECO:0000259" key="1">
    <source>
        <dbReference type="PROSITE" id="PS51352"/>
    </source>
</evidence>
<dbReference type="InterPro" id="IPR033395">
    <property type="entry name" value="DUF5106"/>
</dbReference>
<dbReference type="PROSITE" id="PS51352">
    <property type="entry name" value="THIOREDOXIN_2"/>
    <property type="match status" value="1"/>
</dbReference>
<reference evidence="2" key="2">
    <citation type="journal article" date="2021" name="PeerJ">
        <title>Extensive microbial diversity within the chicken gut microbiome revealed by metagenomics and culture.</title>
        <authorList>
            <person name="Gilroy R."/>
            <person name="Ravi A."/>
            <person name="Getino M."/>
            <person name="Pursley I."/>
            <person name="Horton D.L."/>
            <person name="Alikhan N.F."/>
            <person name="Baker D."/>
            <person name="Gharbi K."/>
            <person name="Hall N."/>
            <person name="Watson M."/>
            <person name="Adriaenssens E.M."/>
            <person name="Foster-Nyarko E."/>
            <person name="Jarju S."/>
            <person name="Secka A."/>
            <person name="Antonio M."/>
            <person name="Oren A."/>
            <person name="Chaudhuri R.R."/>
            <person name="La Ragione R."/>
            <person name="Hildebrand F."/>
            <person name="Pallen M.J."/>
        </authorList>
    </citation>
    <scope>NUCLEOTIDE SEQUENCE</scope>
    <source>
        <strain evidence="2">B1-20833</strain>
    </source>
</reference>
<dbReference type="Pfam" id="PF13905">
    <property type="entry name" value="Thioredoxin_8"/>
    <property type="match status" value="1"/>
</dbReference>
<dbReference type="InterPro" id="IPR012336">
    <property type="entry name" value="Thioredoxin-like_fold"/>
</dbReference>
<proteinExistence type="predicted"/>
<dbReference type="InterPro" id="IPR036249">
    <property type="entry name" value="Thioredoxin-like_sf"/>
</dbReference>
<reference evidence="2" key="1">
    <citation type="submission" date="2020-10" db="EMBL/GenBank/DDBJ databases">
        <authorList>
            <person name="Gilroy R."/>
        </authorList>
    </citation>
    <scope>NUCLEOTIDE SEQUENCE</scope>
    <source>
        <strain evidence="2">B1-20833</strain>
    </source>
</reference>
<comment type="caution">
    <text evidence="2">The sequence shown here is derived from an EMBL/GenBank/DDBJ whole genome shotgun (WGS) entry which is preliminary data.</text>
</comment>
<dbReference type="EMBL" id="JADIMI010000078">
    <property type="protein sequence ID" value="MBO8452824.1"/>
    <property type="molecule type" value="Genomic_DNA"/>
</dbReference>